<feature type="binding site" evidence="4">
    <location>
        <position position="331"/>
    </location>
    <ligand>
        <name>Zn(2+)</name>
        <dbReference type="ChEBI" id="CHEBI:29105"/>
    </ligand>
</feature>
<dbReference type="GO" id="GO:0008479">
    <property type="term" value="F:tRNA-guanosine(34) queuine transglycosylase activity"/>
    <property type="evidence" value="ECO:0007669"/>
    <property type="project" value="UniProtKB-UniRule"/>
</dbReference>
<comment type="caution">
    <text evidence="6">The sequence shown here is derived from an EMBL/GenBank/DDBJ whole genome shotgun (WGS) entry which is preliminary data.</text>
</comment>
<dbReference type="NCBIfam" id="TIGR00430">
    <property type="entry name" value="Q_tRNA_tgt"/>
    <property type="match status" value="1"/>
</dbReference>
<comment type="catalytic activity">
    <reaction evidence="4">
        <text>7-aminomethyl-7-carbaguanine + guanosine(34) in tRNA = 7-aminomethyl-7-carbaguanosine(34) in tRNA + guanine</text>
        <dbReference type="Rhea" id="RHEA:24104"/>
        <dbReference type="Rhea" id="RHEA-COMP:10341"/>
        <dbReference type="Rhea" id="RHEA-COMP:10342"/>
        <dbReference type="ChEBI" id="CHEBI:16235"/>
        <dbReference type="ChEBI" id="CHEBI:58703"/>
        <dbReference type="ChEBI" id="CHEBI:74269"/>
        <dbReference type="ChEBI" id="CHEBI:82833"/>
        <dbReference type="EC" id="2.4.2.29"/>
    </reaction>
</comment>
<dbReference type="GO" id="GO:0005829">
    <property type="term" value="C:cytosol"/>
    <property type="evidence" value="ECO:0007669"/>
    <property type="project" value="TreeGrafter"/>
</dbReference>
<comment type="subunit">
    <text evidence="4">Homodimer. Within each dimer, one monomer is responsible for RNA recognition and catalysis, while the other monomer binds to the replacement base PreQ1.</text>
</comment>
<dbReference type="InterPro" id="IPR036511">
    <property type="entry name" value="TGT-like_sf"/>
</dbReference>
<dbReference type="Pfam" id="PF01702">
    <property type="entry name" value="TGT"/>
    <property type="match status" value="1"/>
</dbReference>
<feature type="binding site" evidence="4">
    <location>
        <position position="357"/>
    </location>
    <ligand>
        <name>Zn(2+)</name>
        <dbReference type="ChEBI" id="CHEBI:29105"/>
    </ligand>
</feature>
<keyword evidence="4" id="KW-0671">Queuosine biosynthesis</keyword>
<keyword evidence="1 4" id="KW-0328">Glycosyltransferase</keyword>
<keyword evidence="4" id="KW-0862">Zinc</keyword>
<protein>
    <recommendedName>
        <fullName evidence="4">Queuine tRNA-ribosyltransferase</fullName>
        <ecNumber evidence="4">2.4.2.29</ecNumber>
    </recommendedName>
    <alternativeName>
        <fullName evidence="4">Guanine insertion enzyme</fullName>
    </alternativeName>
    <alternativeName>
        <fullName evidence="4">tRNA-guanine transglycosylase</fullName>
    </alternativeName>
</protein>
<evidence type="ECO:0000256" key="3">
    <source>
        <dbReference type="ARBA" id="ARBA00022694"/>
    </source>
</evidence>
<dbReference type="EC" id="2.4.2.29" evidence="4"/>
<dbReference type="HAMAP" id="MF_00168">
    <property type="entry name" value="Q_tRNA_Tgt"/>
    <property type="match status" value="1"/>
</dbReference>
<dbReference type="InterPro" id="IPR050076">
    <property type="entry name" value="ArchSynthase1/Queuine_TRR"/>
</dbReference>
<sequence length="378" mass="42727">MLEFKILKKSKRSLARLGALKTSHGEVETPSLVPVATQAAVKTLTSEEVLLTKSQILIANTYHLHLKPGEKIVKAGGGLHRFMNWQKPLMTDSGGFQVFSLGFGADFGMSKILKFSAKEKIKLDTRPRFVKIVPEGVYFRSPLDGKELFLGPKESIKIQEDLGADIIFAFDECPPPLADYQYLKKSLALTHRWAKICLKSKKTKQALFGIVQGGKYKDLRIESAKFIGSLPFDGFGIGGEFGYDKKTMAKMLNWINKELPENKPRHLLGIGYLEDVENIVRSGVDLFDCTVPTHYGRRGIAFTSAGELNLGKSIFLKDKKLLDKNCDCSVCRNYRRNYISHLFRAKEITAMKMLTFHNLYFFNSFVEKIRNKIKDGRL</sequence>
<reference evidence="6 7" key="1">
    <citation type="journal article" date="2015" name="Nature">
        <title>rRNA introns, odd ribosomes, and small enigmatic genomes across a large radiation of phyla.</title>
        <authorList>
            <person name="Brown C.T."/>
            <person name="Hug L.A."/>
            <person name="Thomas B.C."/>
            <person name="Sharon I."/>
            <person name="Castelle C.J."/>
            <person name="Singh A."/>
            <person name="Wilkins M.J."/>
            <person name="Williams K.H."/>
            <person name="Banfield J.F."/>
        </authorList>
    </citation>
    <scope>NUCLEOTIDE SEQUENCE [LARGE SCALE GENOMIC DNA]</scope>
</reference>
<dbReference type="AlphaFoldDB" id="A0A0G0UZF0"/>
<evidence type="ECO:0000313" key="7">
    <source>
        <dbReference type="Proteomes" id="UP000034489"/>
    </source>
</evidence>
<feature type="binding site" evidence="4">
    <location>
        <position position="328"/>
    </location>
    <ligand>
        <name>Zn(2+)</name>
        <dbReference type="ChEBI" id="CHEBI:29105"/>
    </ligand>
</feature>
<comment type="cofactor">
    <cofactor evidence="4">
        <name>Zn(2+)</name>
        <dbReference type="ChEBI" id="CHEBI:29105"/>
    </cofactor>
    <text evidence="4">Binds 1 zinc ion per subunit.</text>
</comment>
<feature type="binding site" evidence="4">
    <location>
        <position position="212"/>
    </location>
    <ligand>
        <name>substrate</name>
    </ligand>
</feature>
<dbReference type="GO" id="GO:0046872">
    <property type="term" value="F:metal ion binding"/>
    <property type="evidence" value="ECO:0007669"/>
    <property type="project" value="UniProtKB-KW"/>
</dbReference>
<dbReference type="PATRIC" id="fig|1618406.3.peg.66"/>
<feature type="binding site" evidence="4">
    <location>
        <position position="239"/>
    </location>
    <ligand>
        <name>substrate</name>
    </ligand>
</feature>
<keyword evidence="2 4" id="KW-0808">Transferase</keyword>
<dbReference type="SUPFAM" id="SSF51713">
    <property type="entry name" value="tRNA-guanine transglycosylase"/>
    <property type="match status" value="1"/>
</dbReference>
<feature type="binding site" evidence="4">
    <location>
        <begin position="92"/>
        <end position="96"/>
    </location>
    <ligand>
        <name>substrate</name>
    </ligand>
</feature>
<dbReference type="PANTHER" id="PTHR46499">
    <property type="entry name" value="QUEUINE TRNA-RIBOSYLTRANSFERASE"/>
    <property type="match status" value="1"/>
</dbReference>
<dbReference type="Proteomes" id="UP000034489">
    <property type="component" value="Unassembled WGS sequence"/>
</dbReference>
<keyword evidence="4" id="KW-0479">Metal-binding</keyword>
<dbReference type="InterPro" id="IPR004803">
    <property type="entry name" value="TGT"/>
</dbReference>
<evidence type="ECO:0000259" key="5">
    <source>
        <dbReference type="Pfam" id="PF01702"/>
    </source>
</evidence>
<comment type="function">
    <text evidence="4">Catalyzes the base-exchange of a guanine (G) residue with the queuine precursor 7-aminomethyl-7-deazaguanine (PreQ1) at position 34 (anticodon wobble position) in tRNAs with GU(N) anticodons (tRNA-Asp, -Asn, -His and -Tyr). Catalysis occurs through a double-displacement mechanism. The nucleophile active site attacks the C1' of nucleotide 34 to detach the guanine base from the RNA, forming a covalent enzyme-RNA intermediate. The proton acceptor active site deprotonates the incoming PreQ1, allowing a nucleophilic attack on the C1' of the ribose to form the product. After dissociation, two additional enzymatic reactions on the tRNA convert PreQ1 to queuine (Q), resulting in the hypermodified nucleoside queuosine (7-(((4,5-cis-dihydroxy-2-cyclopenten-1-yl)amino)methyl)-7-deazaguanosine).</text>
</comment>
<evidence type="ECO:0000256" key="4">
    <source>
        <dbReference type="HAMAP-Rule" id="MF_00168"/>
    </source>
</evidence>
<feature type="domain" description="tRNA-guanine(15) transglycosylase-like" evidence="5">
    <location>
        <begin position="15"/>
        <end position="378"/>
    </location>
</feature>
<dbReference type="UniPathway" id="UPA00392"/>
<feature type="region of interest" description="RNA binding" evidence="4">
    <location>
        <begin position="269"/>
        <end position="275"/>
    </location>
</feature>
<feature type="binding site" evidence="4">
    <location>
        <position position="326"/>
    </location>
    <ligand>
        <name>Zn(2+)</name>
        <dbReference type="ChEBI" id="CHEBI:29105"/>
    </ligand>
</feature>
<dbReference type="NCBIfam" id="TIGR00449">
    <property type="entry name" value="tgt_general"/>
    <property type="match status" value="1"/>
</dbReference>
<dbReference type="EMBL" id="LBYQ01000001">
    <property type="protein sequence ID" value="KKR55722.1"/>
    <property type="molecule type" value="Genomic_DNA"/>
</dbReference>
<comment type="caution">
    <text evidence="4">Lacks conserved residue(s) required for the propagation of feature annotation.</text>
</comment>
<evidence type="ECO:0000313" key="6">
    <source>
        <dbReference type="EMBL" id="KKR55722.1"/>
    </source>
</evidence>
<comment type="similarity">
    <text evidence="4">Belongs to the queuine tRNA-ribosyltransferase family.</text>
</comment>
<dbReference type="InterPro" id="IPR002616">
    <property type="entry name" value="tRNA_ribo_trans-like"/>
</dbReference>
<dbReference type="Gene3D" id="3.20.20.105">
    <property type="entry name" value="Queuine tRNA-ribosyltransferase-like"/>
    <property type="match status" value="1"/>
</dbReference>
<feature type="binding site" evidence="4">
    <location>
        <position position="171"/>
    </location>
    <ligand>
        <name>substrate</name>
    </ligand>
</feature>
<keyword evidence="3 4" id="KW-0819">tRNA processing</keyword>
<gene>
    <name evidence="4" type="primary">tgt</name>
    <name evidence="6" type="ORF">UT92_C0001G0065</name>
</gene>
<feature type="active site" description="Nucleophile" evidence="4">
    <location>
        <position position="288"/>
    </location>
</feature>
<evidence type="ECO:0000256" key="2">
    <source>
        <dbReference type="ARBA" id="ARBA00022679"/>
    </source>
</evidence>
<feature type="active site" description="Proton acceptor" evidence="4">
    <location>
        <position position="92"/>
    </location>
</feature>
<comment type="pathway">
    <text evidence="4">tRNA modification; tRNA-queuosine biosynthesis.</text>
</comment>
<accession>A0A0G0UZF0</accession>
<dbReference type="GO" id="GO:0008616">
    <property type="term" value="P:tRNA queuosine(34) biosynthetic process"/>
    <property type="evidence" value="ECO:0007669"/>
    <property type="project" value="UniProtKB-UniRule"/>
</dbReference>
<dbReference type="PANTHER" id="PTHR46499:SF1">
    <property type="entry name" value="QUEUINE TRNA-RIBOSYLTRANSFERASE"/>
    <property type="match status" value="1"/>
</dbReference>
<name>A0A0G0UZF0_9BACT</name>
<evidence type="ECO:0000256" key="1">
    <source>
        <dbReference type="ARBA" id="ARBA00022676"/>
    </source>
</evidence>
<organism evidence="6 7">
    <name type="scientific">Candidatus Curtissbacteria bacterium GW2011_GWA1_40_24</name>
    <dbReference type="NCBI Taxonomy" id="1618406"/>
    <lineage>
        <taxon>Bacteria</taxon>
        <taxon>Candidatus Curtissiibacteriota</taxon>
    </lineage>
</organism>
<proteinExistence type="inferred from homology"/>